<dbReference type="PANTHER" id="PTHR33938">
    <property type="entry name" value="FERULOYL ESTERASE B-RELATED"/>
    <property type="match status" value="1"/>
</dbReference>
<organism evidence="9 10">
    <name type="scientific">Luteitalea pratensis</name>
    <dbReference type="NCBI Taxonomy" id="1855912"/>
    <lineage>
        <taxon>Bacteria</taxon>
        <taxon>Pseudomonadati</taxon>
        <taxon>Acidobacteriota</taxon>
        <taxon>Vicinamibacteria</taxon>
        <taxon>Vicinamibacterales</taxon>
        <taxon>Vicinamibacteraceae</taxon>
        <taxon>Luteitalea</taxon>
    </lineage>
</organism>
<dbReference type="InterPro" id="IPR011118">
    <property type="entry name" value="Tannase/feruloyl_esterase"/>
</dbReference>
<dbReference type="AlphaFoldDB" id="A0A143PKM5"/>
<feature type="signal peptide" evidence="8">
    <location>
        <begin position="1"/>
        <end position="24"/>
    </location>
</feature>
<keyword evidence="4 8" id="KW-0732">Signal</keyword>
<dbReference type="InterPro" id="IPR029058">
    <property type="entry name" value="AB_hydrolase_fold"/>
</dbReference>
<dbReference type="STRING" id="1855912.LuPra_02328"/>
<dbReference type="GO" id="GO:0046872">
    <property type="term" value="F:metal ion binding"/>
    <property type="evidence" value="ECO:0007669"/>
    <property type="project" value="UniProtKB-KW"/>
</dbReference>
<evidence type="ECO:0000256" key="6">
    <source>
        <dbReference type="ARBA" id="ARBA00022837"/>
    </source>
</evidence>
<evidence type="ECO:0000313" key="9">
    <source>
        <dbReference type="EMBL" id="AMY09115.1"/>
    </source>
</evidence>
<proteinExistence type="inferred from homology"/>
<comment type="similarity">
    <text evidence="1">Belongs to the tannase family.</text>
</comment>
<evidence type="ECO:0000256" key="4">
    <source>
        <dbReference type="ARBA" id="ARBA00022729"/>
    </source>
</evidence>
<dbReference type="Proteomes" id="UP000076079">
    <property type="component" value="Chromosome"/>
</dbReference>
<dbReference type="KEGG" id="abac:LuPra_02328"/>
<name>A0A143PKM5_LUTPR</name>
<evidence type="ECO:0000256" key="1">
    <source>
        <dbReference type="ARBA" id="ARBA00006249"/>
    </source>
</evidence>
<reference evidence="10" key="2">
    <citation type="submission" date="2016-04" db="EMBL/GenBank/DDBJ databases">
        <title>First Complete Genome Sequence of a Subdivision 6 Acidobacterium.</title>
        <authorList>
            <person name="Huang S."/>
            <person name="Vieira S."/>
            <person name="Bunk B."/>
            <person name="Riedel T."/>
            <person name="Sproeer C."/>
            <person name="Overmann J."/>
        </authorList>
    </citation>
    <scope>NUCLEOTIDE SEQUENCE [LARGE SCALE GENOMIC DNA]</scope>
    <source>
        <strain evidence="10">DSM 100886 HEG_-6_39</strain>
    </source>
</reference>
<keyword evidence="2" id="KW-0719">Serine esterase</keyword>
<keyword evidence="7" id="KW-1015">Disulfide bond</keyword>
<evidence type="ECO:0000313" key="10">
    <source>
        <dbReference type="Proteomes" id="UP000076079"/>
    </source>
</evidence>
<accession>A0A143PKM5</accession>
<evidence type="ECO:0000256" key="5">
    <source>
        <dbReference type="ARBA" id="ARBA00022801"/>
    </source>
</evidence>
<dbReference type="GO" id="GO:0052689">
    <property type="term" value="F:carboxylic ester hydrolase activity"/>
    <property type="evidence" value="ECO:0007669"/>
    <property type="project" value="UniProtKB-KW"/>
</dbReference>
<protein>
    <submittedName>
        <fullName evidence="9">Tannase and feruloyl esterase</fullName>
    </submittedName>
</protein>
<dbReference type="Gene3D" id="3.40.50.1820">
    <property type="entry name" value="alpha/beta hydrolase"/>
    <property type="match status" value="1"/>
</dbReference>
<feature type="chain" id="PRO_5007511549" evidence="8">
    <location>
        <begin position="25"/>
        <end position="530"/>
    </location>
</feature>
<dbReference type="SUPFAM" id="SSF53474">
    <property type="entry name" value="alpha/beta-Hydrolases"/>
    <property type="match status" value="1"/>
</dbReference>
<sequence length="530" mass="56976" precursor="true">MRIAGRMSATALAMVLALWPMAEASHPAAQSLTEACSALVGRSAPTATITSAQVVATGSVTPPGSTNAISNLPTFCRVEGVLMPTSQSRILFEVWMPIERWNGKFAGVGNGGWAGTISYSALGDQLRRGYATASTNTGHEAAPGVNAARFAHEQPEQLIDFAYRSQHETAGTAKALIQAFYGRSPERSYFIGCSSGGYEGLMEAQRFPSDYDGIVAGAPANNWTRLMAGDLDGVMAVLRDPASHLPAPALGLLHRAVIASCDATDGVTDGVLDDPRQCTFDPARLACGGDASPDRCLTAAQVEAARRVYRGLTDPRTGTQLFPGLARGSEPYWPHRDPASPFPIPIAHYKWLVFANAEWDWKTFDFRDPDDFKAHLEAETRLAPIMNATAPDLGAFRQRGGKLLQYHGWNDQLIAPENSIDYYGSVRTHFGRDEDVTAFYRLFMAPGMAHCGGGTGPTAFDMQAALEQWVEHGVAPDRIVATRAVNGVVDRLRPLCPYPQVAVYAGRGDTNDAASFVCREPVPATTGRTP</sequence>
<evidence type="ECO:0000256" key="7">
    <source>
        <dbReference type="ARBA" id="ARBA00023157"/>
    </source>
</evidence>
<keyword evidence="5" id="KW-0378">Hydrolase</keyword>
<keyword evidence="6" id="KW-0106">Calcium</keyword>
<gene>
    <name evidence="9" type="ORF">LuPra_02328</name>
</gene>
<keyword evidence="3" id="KW-0479">Metal-binding</keyword>
<evidence type="ECO:0000256" key="2">
    <source>
        <dbReference type="ARBA" id="ARBA00022487"/>
    </source>
</evidence>
<dbReference type="EMBL" id="CP015136">
    <property type="protein sequence ID" value="AMY09115.1"/>
    <property type="molecule type" value="Genomic_DNA"/>
</dbReference>
<dbReference type="Pfam" id="PF07519">
    <property type="entry name" value="Tannase"/>
    <property type="match status" value="2"/>
</dbReference>
<evidence type="ECO:0000256" key="8">
    <source>
        <dbReference type="SAM" id="SignalP"/>
    </source>
</evidence>
<reference evidence="9 10" key="1">
    <citation type="journal article" date="2016" name="Genome Announc.">
        <title>First Complete Genome Sequence of a Subdivision 6 Acidobacterium Strain.</title>
        <authorList>
            <person name="Huang S."/>
            <person name="Vieira S."/>
            <person name="Bunk B."/>
            <person name="Riedel T."/>
            <person name="Sproer C."/>
            <person name="Overmann J."/>
        </authorList>
    </citation>
    <scope>NUCLEOTIDE SEQUENCE [LARGE SCALE GENOMIC DNA]</scope>
    <source>
        <strain evidence="10">DSM 100886 HEG_-6_39</strain>
    </source>
</reference>
<keyword evidence="10" id="KW-1185">Reference proteome</keyword>
<evidence type="ECO:0000256" key="3">
    <source>
        <dbReference type="ARBA" id="ARBA00022723"/>
    </source>
</evidence>
<dbReference type="PANTHER" id="PTHR33938:SF15">
    <property type="entry name" value="FERULOYL ESTERASE B-RELATED"/>
    <property type="match status" value="1"/>
</dbReference>